<reference evidence="3" key="1">
    <citation type="submission" date="2020-11" db="EMBL/GenBank/DDBJ databases">
        <title>Kefir isolates.</title>
        <authorList>
            <person name="Marcisauskas S."/>
            <person name="Kim Y."/>
            <person name="Blasche S."/>
        </authorList>
    </citation>
    <scope>NUCLEOTIDE SEQUENCE</scope>
    <source>
        <strain evidence="3">Olga-1</strain>
    </source>
</reference>
<sequence length="717" mass="80984">MYMVRETMYIPPDLSRYNQKPVVYSQFLASSIYPVQVTDPNTIFTVNKDEFRFTYLDSTYEPDVALRISRTPLSPQDPSTYAALSKFTEFYLRKFHSSTGAQSSNQIDKPPLSVPKELIAAQSEGKTEIFLVGSLLNPLVSDNFKPVHLIPGCISKIVDLSKDMYSPHESTRNSTLSNRLFGRSRNAKNNTSIDLDIKQPKNNLNRNNSAFVERITTCDNYVKKMNNSDCFLISIHGRVVNFIALEKNLREIEIDSPCLRLILSNSIITCFSTFQYVTTSGEKNLDIVFGFASGDILWLNPLRMKYSRWNKNGKIKDSLITSIEWSKCGKFVLAGFADGEVVIFNRNLEDPEFNYRPLIKSKEKYFRTYKSLKNVSPNLTNPIGHYKLTKKPITSIKIHPIFHNIVSITSDDGFLRIFDLLTESFTDIVPSYYAGVLVSEFTPDGKYLLVGGENDIVSVFEFQFSNLFSPLNESGLLKLVTRLKGAKSWIKDIVIGSNDVSSSLNYRIGTASDDGYIRFYEFQPRSLRKIKKHNHIASASYMTTPKFQIQRAFSNTSMIEPNVNGQKKKQIVKSNNLLSPSSTNTNINMSLFEIIQRGSSSTSLQQLQSQNPVQIKLGTGNILSSSPQSEALKSDFMNKNVMFKNKSKPLSNILLCDMKPIITYLHPCYGIDAVNSLFPVSEKNVNLGRLSGLHIGDSCMWAFVATGDLIRWMKVPS</sequence>
<dbReference type="InterPro" id="IPR051362">
    <property type="entry name" value="WD_repeat_creC_regulators"/>
</dbReference>
<dbReference type="InterPro" id="IPR015943">
    <property type="entry name" value="WD40/YVTN_repeat-like_dom_sf"/>
</dbReference>
<evidence type="ECO:0000313" key="3">
    <source>
        <dbReference type="EMBL" id="KAG0690391.1"/>
    </source>
</evidence>
<dbReference type="InterPro" id="IPR036322">
    <property type="entry name" value="WD40_repeat_dom_sf"/>
</dbReference>
<keyword evidence="4" id="KW-1185">Reference proteome</keyword>
<comment type="caution">
    <text evidence="3">The sequence shown here is derived from an EMBL/GenBank/DDBJ whole genome shotgun (WGS) entry which is preliminary data.</text>
</comment>
<organism evidence="3 4">
    <name type="scientific">Pichia californica</name>
    <dbReference type="NCBI Taxonomy" id="460514"/>
    <lineage>
        <taxon>Eukaryota</taxon>
        <taxon>Fungi</taxon>
        <taxon>Dikarya</taxon>
        <taxon>Ascomycota</taxon>
        <taxon>Saccharomycotina</taxon>
        <taxon>Pichiomycetes</taxon>
        <taxon>Pichiales</taxon>
        <taxon>Pichiaceae</taxon>
        <taxon>Pichia</taxon>
    </lineage>
</organism>
<evidence type="ECO:0000256" key="2">
    <source>
        <dbReference type="ARBA" id="ARBA00022737"/>
    </source>
</evidence>
<dbReference type="GO" id="GO:0051286">
    <property type="term" value="C:cell tip"/>
    <property type="evidence" value="ECO:0007669"/>
    <property type="project" value="TreeGrafter"/>
</dbReference>
<dbReference type="Gene3D" id="2.130.10.10">
    <property type="entry name" value="YVTN repeat-like/Quinoprotein amine dehydrogenase"/>
    <property type="match status" value="1"/>
</dbReference>
<dbReference type="SMART" id="SM00320">
    <property type="entry name" value="WD40"/>
    <property type="match status" value="4"/>
</dbReference>
<dbReference type="GO" id="GO:0045013">
    <property type="term" value="P:carbon catabolite repression of transcription"/>
    <property type="evidence" value="ECO:0007669"/>
    <property type="project" value="TreeGrafter"/>
</dbReference>
<dbReference type="OrthoDB" id="3367at2759"/>
<dbReference type="Pfam" id="PF00400">
    <property type="entry name" value="WD40"/>
    <property type="match status" value="1"/>
</dbReference>
<keyword evidence="1" id="KW-0853">WD repeat</keyword>
<gene>
    <name evidence="3" type="ORF">C6P40_002994</name>
</gene>
<dbReference type="PANTHER" id="PTHR14107:SF16">
    <property type="entry name" value="AT02583P"/>
    <property type="match status" value="1"/>
</dbReference>
<dbReference type="GO" id="GO:0032153">
    <property type="term" value="C:cell division site"/>
    <property type="evidence" value="ECO:0007669"/>
    <property type="project" value="TreeGrafter"/>
</dbReference>
<dbReference type="EMBL" id="PUHW01000033">
    <property type="protein sequence ID" value="KAG0690391.1"/>
    <property type="molecule type" value="Genomic_DNA"/>
</dbReference>
<accession>A0A9P7BGR5</accession>
<dbReference type="InterPro" id="IPR001680">
    <property type="entry name" value="WD40_rpt"/>
</dbReference>
<proteinExistence type="predicted"/>
<dbReference type="AlphaFoldDB" id="A0A9P7BGR5"/>
<protein>
    <submittedName>
        <fullName evidence="3">Uncharacterized protein</fullName>
    </submittedName>
</protein>
<evidence type="ECO:0000313" key="4">
    <source>
        <dbReference type="Proteomes" id="UP000697127"/>
    </source>
</evidence>
<evidence type="ECO:0000256" key="1">
    <source>
        <dbReference type="ARBA" id="ARBA00022574"/>
    </source>
</evidence>
<dbReference type="PANTHER" id="PTHR14107">
    <property type="entry name" value="WD REPEAT PROTEIN"/>
    <property type="match status" value="1"/>
</dbReference>
<dbReference type="GO" id="GO:0005634">
    <property type="term" value="C:nucleus"/>
    <property type="evidence" value="ECO:0007669"/>
    <property type="project" value="TreeGrafter"/>
</dbReference>
<keyword evidence="2" id="KW-0677">Repeat</keyword>
<name>A0A9P7BGR5_9ASCO</name>
<dbReference type="Proteomes" id="UP000697127">
    <property type="component" value="Unassembled WGS sequence"/>
</dbReference>
<dbReference type="SUPFAM" id="SSF50978">
    <property type="entry name" value="WD40 repeat-like"/>
    <property type="match status" value="1"/>
</dbReference>